<evidence type="ECO:0000313" key="2">
    <source>
        <dbReference type="EMBL" id="KAK6927310.1"/>
    </source>
</evidence>
<dbReference type="AlphaFoldDB" id="A0AAN8V4D0"/>
<feature type="compositionally biased region" description="Polar residues" evidence="1">
    <location>
        <begin position="178"/>
        <end position="200"/>
    </location>
</feature>
<evidence type="ECO:0008006" key="4">
    <source>
        <dbReference type="Google" id="ProtNLM"/>
    </source>
</evidence>
<evidence type="ECO:0000256" key="1">
    <source>
        <dbReference type="SAM" id="MobiDB-lite"/>
    </source>
</evidence>
<comment type="caution">
    <text evidence="2">The sequence shown here is derived from an EMBL/GenBank/DDBJ whole genome shotgun (WGS) entry which is preliminary data.</text>
</comment>
<feature type="compositionally biased region" description="Basic and acidic residues" evidence="1">
    <location>
        <begin position="433"/>
        <end position="442"/>
    </location>
</feature>
<sequence length="726" mass="78386">MKRGKGEEKVTGPLFPRLHVNDTERGGPRAPPRNKMALYEQLTIPSHRFNSGPLPVSNTTRASNIVPTASSSQGSGQDRSILYSVHVPPSTPVNLVEKRHTYYSGAINQSGRLIQHEQRKKPGNEDDFMVPVFVHTAADEVPSKNLSRIDSEGHFPHSPLYANHMMKLQNGQKDPRQTGGTDPSYLRQTGGTDPSLNNEMRGNDLVGPKESSSGNDGIVKCTPKLSTRDKVDGPVRNSNLSSSQAYPGNNVDIEKLDDSDASFWQGCGAQSQSRNTVVPDSVSPRSTRSWERENPTSLKCDTCLGDGHAVPINHDNGNGYPSVQACNMDRGDDVSETSMVDSISGLDISPDDVVGIIGQKHFWKARRAIANQQRVFAVQVFELHRLIKVQRLIARSPNLLFEDSGHLGKPSLKSPTLKNLPLDNIVKSLHETVKHTDDDKRQNNMNECSAENAVSKPSFSSVTSVGQATNNVAYPGNPPLVPAYGDSRTGAWCFPQPPGHQWLVPVMSPSEGLIYKPYPGPGFMGPFCGGCGPLGPNPMLGSFLNPACGAPASQHYQGVGVPPAGHGYIYPHGMPVMNPAVSASDVEQVNSIAGPNTNGRSIQVSGINVNTTQQSSCNMRSREDGAGSHVQKSHTSKDRELQGRIASSPSERAHGGMIDHIADGSDVLPLFPMASAANSSSGNQSRDTGQQTRVIKVVPHNPRHAIQSAARIFRSIEEERKQLDAL</sequence>
<accession>A0AAN8V4D0</accession>
<proteinExistence type="predicted"/>
<dbReference type="EMBL" id="JBAMMX010000014">
    <property type="protein sequence ID" value="KAK6927310.1"/>
    <property type="molecule type" value="Genomic_DNA"/>
</dbReference>
<dbReference type="InterPro" id="IPR039319">
    <property type="entry name" value="ELF3-like"/>
</dbReference>
<feature type="region of interest" description="Disordered" evidence="1">
    <location>
        <begin position="170"/>
        <end position="252"/>
    </location>
</feature>
<evidence type="ECO:0000313" key="3">
    <source>
        <dbReference type="Proteomes" id="UP001370490"/>
    </source>
</evidence>
<reference evidence="2 3" key="1">
    <citation type="submission" date="2023-12" db="EMBL/GenBank/DDBJ databases">
        <title>A high-quality genome assembly for Dillenia turbinata (Dilleniales).</title>
        <authorList>
            <person name="Chanderbali A."/>
        </authorList>
    </citation>
    <scope>NUCLEOTIDE SEQUENCE [LARGE SCALE GENOMIC DNA]</scope>
    <source>
        <strain evidence="2">LSX21</strain>
        <tissue evidence="2">Leaf</tissue>
    </source>
</reference>
<feature type="region of interest" description="Disordered" evidence="1">
    <location>
        <begin position="1"/>
        <end position="34"/>
    </location>
</feature>
<name>A0AAN8V4D0_9MAGN</name>
<feature type="compositionally biased region" description="Polar residues" evidence="1">
    <location>
        <begin position="236"/>
        <end position="247"/>
    </location>
</feature>
<keyword evidence="3" id="KW-1185">Reference proteome</keyword>
<feature type="region of interest" description="Disordered" evidence="1">
    <location>
        <begin position="615"/>
        <end position="658"/>
    </location>
</feature>
<feature type="region of interest" description="Disordered" evidence="1">
    <location>
        <begin position="268"/>
        <end position="294"/>
    </location>
</feature>
<feature type="region of interest" description="Disordered" evidence="1">
    <location>
        <begin position="433"/>
        <end position="454"/>
    </location>
</feature>
<feature type="compositionally biased region" description="Basic and acidic residues" evidence="1">
    <location>
        <begin position="1"/>
        <end position="10"/>
    </location>
</feature>
<dbReference type="PANTHER" id="PTHR34281">
    <property type="entry name" value="PROTEIN EARLY FLOWERING 3"/>
    <property type="match status" value="1"/>
</dbReference>
<dbReference type="GO" id="GO:2000028">
    <property type="term" value="P:regulation of photoperiodism, flowering"/>
    <property type="evidence" value="ECO:0007669"/>
    <property type="project" value="InterPro"/>
</dbReference>
<organism evidence="2 3">
    <name type="scientific">Dillenia turbinata</name>
    <dbReference type="NCBI Taxonomy" id="194707"/>
    <lineage>
        <taxon>Eukaryota</taxon>
        <taxon>Viridiplantae</taxon>
        <taxon>Streptophyta</taxon>
        <taxon>Embryophyta</taxon>
        <taxon>Tracheophyta</taxon>
        <taxon>Spermatophyta</taxon>
        <taxon>Magnoliopsida</taxon>
        <taxon>eudicotyledons</taxon>
        <taxon>Gunneridae</taxon>
        <taxon>Pentapetalae</taxon>
        <taxon>Dilleniales</taxon>
        <taxon>Dilleniaceae</taxon>
        <taxon>Dillenia</taxon>
    </lineage>
</organism>
<feature type="compositionally biased region" description="Polar residues" evidence="1">
    <location>
        <begin position="268"/>
        <end position="287"/>
    </location>
</feature>
<dbReference type="Proteomes" id="UP001370490">
    <property type="component" value="Unassembled WGS sequence"/>
</dbReference>
<gene>
    <name evidence="2" type="ORF">RJ641_005901</name>
</gene>
<dbReference type="PANTHER" id="PTHR34281:SF2">
    <property type="entry name" value="PROTEIN EARLY FLOWERING 3"/>
    <property type="match status" value="1"/>
</dbReference>
<protein>
    <recommendedName>
        <fullName evidence="4">Protein EARLY FLOWERING 3</fullName>
    </recommendedName>
</protein>